<organism evidence="1">
    <name type="scientific">marine sediment metagenome</name>
    <dbReference type="NCBI Taxonomy" id="412755"/>
    <lineage>
        <taxon>unclassified sequences</taxon>
        <taxon>metagenomes</taxon>
        <taxon>ecological metagenomes</taxon>
    </lineage>
</organism>
<dbReference type="AlphaFoldDB" id="A0A0F9EDM6"/>
<name>A0A0F9EDM6_9ZZZZ</name>
<accession>A0A0F9EDM6</accession>
<sequence>LYYRGSLKVAESAETFSDQLLLLIGVDLRRVVPLLKDLPTGYTPELSMDPAVGPGAAELQIFTSTVPTGARHIDGERVFICSQFTSSALQVEI</sequence>
<evidence type="ECO:0000313" key="1">
    <source>
        <dbReference type="EMBL" id="KKL22128.1"/>
    </source>
</evidence>
<dbReference type="EMBL" id="LAZR01037468">
    <property type="protein sequence ID" value="KKL22128.1"/>
    <property type="molecule type" value="Genomic_DNA"/>
</dbReference>
<comment type="caution">
    <text evidence="1">The sequence shown here is derived from an EMBL/GenBank/DDBJ whole genome shotgun (WGS) entry which is preliminary data.</text>
</comment>
<gene>
    <name evidence="1" type="ORF">LCGC14_2438560</name>
</gene>
<reference evidence="1" key="1">
    <citation type="journal article" date="2015" name="Nature">
        <title>Complex archaea that bridge the gap between prokaryotes and eukaryotes.</title>
        <authorList>
            <person name="Spang A."/>
            <person name="Saw J.H."/>
            <person name="Jorgensen S.L."/>
            <person name="Zaremba-Niedzwiedzka K."/>
            <person name="Martijn J."/>
            <person name="Lind A.E."/>
            <person name="van Eijk R."/>
            <person name="Schleper C."/>
            <person name="Guy L."/>
            <person name="Ettema T.J."/>
        </authorList>
    </citation>
    <scope>NUCLEOTIDE SEQUENCE</scope>
</reference>
<protein>
    <submittedName>
        <fullName evidence="1">Uncharacterized protein</fullName>
    </submittedName>
</protein>
<proteinExistence type="predicted"/>
<feature type="non-terminal residue" evidence="1">
    <location>
        <position position="1"/>
    </location>
</feature>